<name>A0A6B0USU0_IXORI</name>
<protein>
    <submittedName>
        <fullName evidence="1">Putative secreted protein</fullName>
    </submittedName>
</protein>
<evidence type="ECO:0000313" key="1">
    <source>
        <dbReference type="EMBL" id="MXU92752.1"/>
    </source>
</evidence>
<dbReference type="AlphaFoldDB" id="A0A6B0USU0"/>
<reference evidence="1" key="1">
    <citation type="submission" date="2019-12" db="EMBL/GenBank/DDBJ databases">
        <title>An insight into the sialome of adult female Ixodes ricinus ticks feeding for 6 days.</title>
        <authorList>
            <person name="Perner J."/>
            <person name="Ribeiro J.M.C."/>
        </authorList>
    </citation>
    <scope>NUCLEOTIDE SEQUENCE</scope>
    <source>
        <strain evidence="1">Semi-engorged</strain>
        <tissue evidence="1">Salivary glands</tissue>
    </source>
</reference>
<dbReference type="EMBL" id="GIFC01010669">
    <property type="protein sequence ID" value="MXU92752.1"/>
    <property type="molecule type" value="Transcribed_RNA"/>
</dbReference>
<organism evidence="1">
    <name type="scientific">Ixodes ricinus</name>
    <name type="common">Common tick</name>
    <name type="synonym">Acarus ricinus</name>
    <dbReference type="NCBI Taxonomy" id="34613"/>
    <lineage>
        <taxon>Eukaryota</taxon>
        <taxon>Metazoa</taxon>
        <taxon>Ecdysozoa</taxon>
        <taxon>Arthropoda</taxon>
        <taxon>Chelicerata</taxon>
        <taxon>Arachnida</taxon>
        <taxon>Acari</taxon>
        <taxon>Parasitiformes</taxon>
        <taxon>Ixodida</taxon>
        <taxon>Ixodoidea</taxon>
        <taxon>Ixodidae</taxon>
        <taxon>Ixodinae</taxon>
        <taxon>Ixodes</taxon>
    </lineage>
</organism>
<sequence>MRCFIIWGMASFLSPTRQWVHRSSTPSGAPFTNILGPFPRRVLAAARVGLQKELMDLRSRENSSVNSFFHMAWTPWFTVRAASRLDLPLLSKPKGFIFSASTVRAVSVASPTFSKACLYSLKSILESLHMQQIVVNS</sequence>
<accession>A0A6B0USU0</accession>
<proteinExistence type="predicted"/>